<keyword evidence="1" id="KW-0472">Membrane</keyword>
<proteinExistence type="predicted"/>
<evidence type="ECO:0000313" key="2">
    <source>
        <dbReference type="EMBL" id="SNV51280.1"/>
    </source>
</evidence>
<keyword evidence="1" id="KW-0812">Transmembrane</keyword>
<organism evidence="2 3">
    <name type="scientific">Sphingobacterium mizutaii</name>
    <dbReference type="NCBI Taxonomy" id="1010"/>
    <lineage>
        <taxon>Bacteria</taxon>
        <taxon>Pseudomonadati</taxon>
        <taxon>Bacteroidota</taxon>
        <taxon>Sphingobacteriia</taxon>
        <taxon>Sphingobacteriales</taxon>
        <taxon>Sphingobacteriaceae</taxon>
        <taxon>Sphingobacterium</taxon>
    </lineage>
</organism>
<feature type="transmembrane region" description="Helical" evidence="1">
    <location>
        <begin position="10"/>
        <end position="28"/>
    </location>
</feature>
<dbReference type="Proteomes" id="UP000215355">
    <property type="component" value="Chromosome 1"/>
</dbReference>
<dbReference type="EMBL" id="LT906468">
    <property type="protein sequence ID" value="SNV51280.1"/>
    <property type="molecule type" value="Genomic_DNA"/>
</dbReference>
<evidence type="ECO:0000256" key="1">
    <source>
        <dbReference type="SAM" id="Phobius"/>
    </source>
</evidence>
<dbReference type="AlphaFoldDB" id="A0AAJ4XBP8"/>
<accession>A0AAJ4XBP8</accession>
<evidence type="ECO:0000313" key="3">
    <source>
        <dbReference type="Proteomes" id="UP000215355"/>
    </source>
</evidence>
<reference evidence="2 3" key="1">
    <citation type="submission" date="2017-06" db="EMBL/GenBank/DDBJ databases">
        <authorList>
            <consortium name="Pathogen Informatics"/>
        </authorList>
    </citation>
    <scope>NUCLEOTIDE SEQUENCE [LARGE SCALE GENOMIC DNA]</scope>
    <source>
        <strain evidence="2 3">NCTC12149</strain>
    </source>
</reference>
<name>A0AAJ4XBP8_9SPHI</name>
<sequence>MGLKQKKLTLLDRLFLSVFVLNILNYFLYEKTLLSLKVIFSFFLFGIVIYFLIRKHSLFNAVGKLESVFYSIILSGSYLTFIFLSLNFFFCSSTTQVSSYKVRCKINKIWIPGEEIAPKVVKAEFDGGYHKRIGLSKEIRQQNIHPDSLSVHLSFGLFGVPVIKKVEFDKTHT</sequence>
<keyword evidence="1" id="KW-1133">Transmembrane helix</keyword>
<feature type="transmembrane region" description="Helical" evidence="1">
    <location>
        <begin position="34"/>
        <end position="53"/>
    </location>
</feature>
<dbReference type="KEGG" id="smiz:4412673_02333"/>
<gene>
    <name evidence="2" type="ORF">SAMEA4412673_02333</name>
</gene>
<feature type="transmembrane region" description="Helical" evidence="1">
    <location>
        <begin position="65"/>
        <end position="90"/>
    </location>
</feature>
<protein>
    <submittedName>
        <fullName evidence="2">Uncharacterized protein</fullName>
    </submittedName>
</protein>